<accession>A0A3E2GYD1</accession>
<proteinExistence type="predicted"/>
<feature type="non-terminal residue" evidence="1">
    <location>
        <position position="1"/>
    </location>
</feature>
<dbReference type="AlphaFoldDB" id="A0A3E2GYD1"/>
<sequence>MAGRQCRNAAMPECCNIATNDISLEQNWIRQPYDAFAAASSYTLGDCGTRMQISSGWLAPQGSKYTVSEEAMFCGTVC</sequence>
<protein>
    <submittedName>
        <fullName evidence="1">Uncharacterized protein</fullName>
    </submittedName>
</protein>
<keyword evidence="2" id="KW-1185">Reference proteome</keyword>
<reference evidence="1 2" key="1">
    <citation type="submission" date="2018-05" db="EMBL/GenBank/DDBJ databases">
        <title>Draft genome sequence of Scytalidium lignicola DSM 105466, a ubiquitous saprotrophic fungus.</title>
        <authorList>
            <person name="Buettner E."/>
            <person name="Gebauer A.M."/>
            <person name="Hofrichter M."/>
            <person name="Liers C."/>
            <person name="Kellner H."/>
        </authorList>
    </citation>
    <scope>NUCLEOTIDE SEQUENCE [LARGE SCALE GENOMIC DNA]</scope>
    <source>
        <strain evidence="1 2">DSM 105466</strain>
    </source>
</reference>
<organism evidence="1 2">
    <name type="scientific">Scytalidium lignicola</name>
    <name type="common">Hyphomycete</name>
    <dbReference type="NCBI Taxonomy" id="5539"/>
    <lineage>
        <taxon>Eukaryota</taxon>
        <taxon>Fungi</taxon>
        <taxon>Dikarya</taxon>
        <taxon>Ascomycota</taxon>
        <taxon>Pezizomycotina</taxon>
        <taxon>Leotiomycetes</taxon>
        <taxon>Leotiomycetes incertae sedis</taxon>
        <taxon>Scytalidium</taxon>
    </lineage>
</organism>
<comment type="caution">
    <text evidence="1">The sequence shown here is derived from an EMBL/GenBank/DDBJ whole genome shotgun (WGS) entry which is preliminary data.</text>
</comment>
<evidence type="ECO:0000313" key="2">
    <source>
        <dbReference type="Proteomes" id="UP000258309"/>
    </source>
</evidence>
<dbReference type="EMBL" id="NCSJ02000284">
    <property type="protein sequence ID" value="RFU26108.1"/>
    <property type="molecule type" value="Genomic_DNA"/>
</dbReference>
<name>A0A3E2GYD1_SCYLI</name>
<feature type="non-terminal residue" evidence="1">
    <location>
        <position position="78"/>
    </location>
</feature>
<gene>
    <name evidence="1" type="ORF">B7463_g10229</name>
</gene>
<evidence type="ECO:0000313" key="1">
    <source>
        <dbReference type="EMBL" id="RFU26108.1"/>
    </source>
</evidence>
<dbReference type="Proteomes" id="UP000258309">
    <property type="component" value="Unassembled WGS sequence"/>
</dbReference>